<keyword evidence="7 8" id="KW-0472">Membrane</keyword>
<dbReference type="EMBL" id="MQVR01000009">
    <property type="protein sequence ID" value="OKL54696.1"/>
    <property type="molecule type" value="Genomic_DNA"/>
</dbReference>
<protein>
    <recommendedName>
        <fullName evidence="9">Peptidase S54 rhomboid domain-containing protein</fullName>
    </recommendedName>
</protein>
<dbReference type="Proteomes" id="UP000185628">
    <property type="component" value="Unassembled WGS sequence"/>
</dbReference>
<comment type="caution">
    <text evidence="10">The sequence shown here is derived from an EMBL/GenBank/DDBJ whole genome shotgun (WGS) entry which is preliminary data.</text>
</comment>
<accession>A0A1Q5Q4G1</accession>
<evidence type="ECO:0000256" key="1">
    <source>
        <dbReference type="ARBA" id="ARBA00004141"/>
    </source>
</evidence>
<dbReference type="GO" id="GO:0016020">
    <property type="term" value="C:membrane"/>
    <property type="evidence" value="ECO:0007669"/>
    <property type="project" value="UniProtKB-SubCell"/>
</dbReference>
<keyword evidence="3" id="KW-0645">Protease</keyword>
<evidence type="ECO:0000256" key="4">
    <source>
        <dbReference type="ARBA" id="ARBA00022692"/>
    </source>
</evidence>
<name>A0A1Q5Q4G1_9ACTO</name>
<proteinExistence type="inferred from homology"/>
<dbReference type="PANTHER" id="PTHR43066:SF1">
    <property type="entry name" value="RHOMBOID PROTEIN 2"/>
    <property type="match status" value="1"/>
</dbReference>
<dbReference type="Gene3D" id="1.20.1540.10">
    <property type="entry name" value="Rhomboid-like"/>
    <property type="match status" value="1"/>
</dbReference>
<feature type="domain" description="Peptidase S54 rhomboid" evidence="9">
    <location>
        <begin position="60"/>
        <end position="198"/>
    </location>
</feature>
<feature type="transmembrane region" description="Helical" evidence="8">
    <location>
        <begin position="23"/>
        <end position="48"/>
    </location>
</feature>
<sequence>MAAVTYSSDPYPATPRTPWARRLIAPAAIIVAMWVVYIVQVIVGPAGWRHLGLPAGQWDHLWAVVTSPFLHGGILHLINNTIAFLWLGMLTAVEGPRRFWLVTAISALTAGIGVIALSAPGSVTIGMSGVIFGYFGYLLVAAFVEQNRRQKVARIAAVTVIFLWWGTSFFAGLFPRGTMSWQAHLFGAIGGAIVAVVAQRKEARGA</sequence>
<evidence type="ECO:0000256" key="8">
    <source>
        <dbReference type="SAM" id="Phobius"/>
    </source>
</evidence>
<keyword evidence="5" id="KW-0378">Hydrolase</keyword>
<evidence type="ECO:0000256" key="6">
    <source>
        <dbReference type="ARBA" id="ARBA00022989"/>
    </source>
</evidence>
<gene>
    <name evidence="10" type="ORF">BSZ39_02610</name>
</gene>
<dbReference type="PANTHER" id="PTHR43066">
    <property type="entry name" value="RHOMBOID-RELATED PROTEIN"/>
    <property type="match status" value="1"/>
</dbReference>
<reference evidence="11" key="1">
    <citation type="submission" date="2016-12" db="EMBL/GenBank/DDBJ databases">
        <authorList>
            <person name="Meng X."/>
        </authorList>
    </citation>
    <scope>NUCLEOTIDE SEQUENCE [LARGE SCALE GENOMIC DNA]</scope>
    <source>
        <strain evidence="11">DSM 19116</strain>
    </source>
</reference>
<evidence type="ECO:0000259" key="9">
    <source>
        <dbReference type="Pfam" id="PF01694"/>
    </source>
</evidence>
<keyword evidence="6 8" id="KW-1133">Transmembrane helix</keyword>
<feature type="transmembrane region" description="Helical" evidence="8">
    <location>
        <begin position="125"/>
        <end position="144"/>
    </location>
</feature>
<comment type="similarity">
    <text evidence="2">Belongs to the peptidase S54 family.</text>
</comment>
<dbReference type="AlphaFoldDB" id="A0A1Q5Q4G1"/>
<keyword evidence="11" id="KW-1185">Reference proteome</keyword>
<evidence type="ECO:0000313" key="10">
    <source>
        <dbReference type="EMBL" id="OKL54696.1"/>
    </source>
</evidence>
<dbReference type="Pfam" id="PF01694">
    <property type="entry name" value="Rhomboid"/>
    <property type="match status" value="1"/>
</dbReference>
<feature type="transmembrane region" description="Helical" evidence="8">
    <location>
        <begin position="181"/>
        <end position="198"/>
    </location>
</feature>
<evidence type="ECO:0000256" key="2">
    <source>
        <dbReference type="ARBA" id="ARBA00009045"/>
    </source>
</evidence>
<organism evidence="10 11">
    <name type="scientific">Bowdeniella nasicola</name>
    <dbReference type="NCBI Taxonomy" id="208480"/>
    <lineage>
        <taxon>Bacteria</taxon>
        <taxon>Bacillati</taxon>
        <taxon>Actinomycetota</taxon>
        <taxon>Actinomycetes</taxon>
        <taxon>Actinomycetales</taxon>
        <taxon>Actinomycetaceae</taxon>
        <taxon>Bowdeniella</taxon>
    </lineage>
</organism>
<feature type="transmembrane region" description="Helical" evidence="8">
    <location>
        <begin position="156"/>
        <end position="175"/>
    </location>
</feature>
<dbReference type="GO" id="GO:0004252">
    <property type="term" value="F:serine-type endopeptidase activity"/>
    <property type="evidence" value="ECO:0007669"/>
    <property type="project" value="InterPro"/>
</dbReference>
<evidence type="ECO:0000256" key="7">
    <source>
        <dbReference type="ARBA" id="ARBA00023136"/>
    </source>
</evidence>
<feature type="transmembrane region" description="Helical" evidence="8">
    <location>
        <begin position="68"/>
        <end position="87"/>
    </location>
</feature>
<comment type="subcellular location">
    <subcellularLocation>
        <location evidence="1">Membrane</location>
        <topology evidence="1">Multi-pass membrane protein</topology>
    </subcellularLocation>
</comment>
<dbReference type="InterPro" id="IPR035952">
    <property type="entry name" value="Rhomboid-like_sf"/>
</dbReference>
<dbReference type="InterPro" id="IPR022764">
    <property type="entry name" value="Peptidase_S54_rhomboid_dom"/>
</dbReference>
<evidence type="ECO:0000313" key="11">
    <source>
        <dbReference type="Proteomes" id="UP000185628"/>
    </source>
</evidence>
<dbReference type="GO" id="GO:0006508">
    <property type="term" value="P:proteolysis"/>
    <property type="evidence" value="ECO:0007669"/>
    <property type="project" value="UniProtKB-KW"/>
</dbReference>
<dbReference type="SUPFAM" id="SSF144091">
    <property type="entry name" value="Rhomboid-like"/>
    <property type="match status" value="1"/>
</dbReference>
<feature type="transmembrane region" description="Helical" evidence="8">
    <location>
        <begin position="99"/>
        <end position="119"/>
    </location>
</feature>
<keyword evidence="4 8" id="KW-0812">Transmembrane</keyword>
<evidence type="ECO:0000256" key="5">
    <source>
        <dbReference type="ARBA" id="ARBA00022801"/>
    </source>
</evidence>
<evidence type="ECO:0000256" key="3">
    <source>
        <dbReference type="ARBA" id="ARBA00022670"/>
    </source>
</evidence>